<evidence type="ECO:0000313" key="3">
    <source>
        <dbReference type="Proteomes" id="UP000499080"/>
    </source>
</evidence>
<organism evidence="2 3">
    <name type="scientific">Araneus ventricosus</name>
    <name type="common">Orbweaver spider</name>
    <name type="synonym">Epeira ventricosa</name>
    <dbReference type="NCBI Taxonomy" id="182803"/>
    <lineage>
        <taxon>Eukaryota</taxon>
        <taxon>Metazoa</taxon>
        <taxon>Ecdysozoa</taxon>
        <taxon>Arthropoda</taxon>
        <taxon>Chelicerata</taxon>
        <taxon>Arachnida</taxon>
        <taxon>Araneae</taxon>
        <taxon>Araneomorphae</taxon>
        <taxon>Entelegynae</taxon>
        <taxon>Araneoidea</taxon>
        <taxon>Araneidae</taxon>
        <taxon>Araneus</taxon>
    </lineage>
</organism>
<dbReference type="EMBL" id="BGPR01165933">
    <property type="protein sequence ID" value="GBM13197.1"/>
    <property type="molecule type" value="Genomic_DNA"/>
</dbReference>
<reference evidence="2 3" key="1">
    <citation type="journal article" date="2019" name="Sci. Rep.">
        <title>Orb-weaving spider Araneus ventricosus genome elucidates the spidroin gene catalogue.</title>
        <authorList>
            <person name="Kono N."/>
            <person name="Nakamura H."/>
            <person name="Ohtoshi R."/>
            <person name="Moran D.A.P."/>
            <person name="Shinohara A."/>
            <person name="Yoshida Y."/>
            <person name="Fujiwara M."/>
            <person name="Mori M."/>
            <person name="Tomita M."/>
            <person name="Arakawa K."/>
        </authorList>
    </citation>
    <scope>NUCLEOTIDE SEQUENCE [LARGE SCALE GENOMIC DNA]</scope>
</reference>
<accession>A0A4Y2DAR5</accession>
<dbReference type="Proteomes" id="UP000499080">
    <property type="component" value="Unassembled WGS sequence"/>
</dbReference>
<dbReference type="AlphaFoldDB" id="A0A4Y2DAR5"/>
<proteinExistence type="predicted"/>
<feature type="region of interest" description="Disordered" evidence="1">
    <location>
        <begin position="68"/>
        <end position="87"/>
    </location>
</feature>
<protein>
    <submittedName>
        <fullName evidence="2">Uncharacterized protein</fullName>
    </submittedName>
</protein>
<comment type="caution">
    <text evidence="2">The sequence shown here is derived from an EMBL/GenBank/DDBJ whole genome shotgun (WGS) entry which is preliminary data.</text>
</comment>
<keyword evidence="3" id="KW-1185">Reference proteome</keyword>
<gene>
    <name evidence="2" type="ORF">AVEN_259679_1</name>
</gene>
<name>A0A4Y2DAR5_ARAVE</name>
<evidence type="ECO:0000256" key="1">
    <source>
        <dbReference type="SAM" id="MobiDB-lite"/>
    </source>
</evidence>
<evidence type="ECO:0000313" key="2">
    <source>
        <dbReference type="EMBL" id="GBM13197.1"/>
    </source>
</evidence>
<sequence length="87" mass="9205">MERFKSLPQVITPFEVWSVSCGLPETGLGWRTITAGESSSPPACCTLKASSDRGGAYPATVHPSPDCNFFPMEGNGSPHKKPGPGQK</sequence>
<feature type="compositionally biased region" description="Basic residues" evidence="1">
    <location>
        <begin position="78"/>
        <end position="87"/>
    </location>
</feature>